<dbReference type="Proteomes" id="UP000023430">
    <property type="component" value="Unassembled WGS sequence"/>
</dbReference>
<dbReference type="InterPro" id="IPR002781">
    <property type="entry name" value="TM_pro_TauE-like"/>
</dbReference>
<dbReference type="OrthoDB" id="7843147at2"/>
<keyword evidence="7 8" id="KW-0472">Membrane</keyword>
<protein>
    <recommendedName>
        <fullName evidence="8">Probable membrane transporter protein</fullName>
    </recommendedName>
</protein>
<dbReference type="Pfam" id="PF01925">
    <property type="entry name" value="TauE"/>
    <property type="match status" value="1"/>
</dbReference>
<feature type="transmembrane region" description="Helical" evidence="8">
    <location>
        <begin position="75"/>
        <end position="93"/>
    </location>
</feature>
<dbReference type="eggNOG" id="COG0730">
    <property type="taxonomic scope" value="Bacteria"/>
</dbReference>
<comment type="similarity">
    <text evidence="2 8">Belongs to the 4-toluene sulfonate uptake permease (TSUP) (TC 2.A.102) family.</text>
</comment>
<evidence type="ECO:0000313" key="10">
    <source>
        <dbReference type="Proteomes" id="UP000023430"/>
    </source>
</evidence>
<sequence>METQMDPALLTLLCLAVFGAAMLQAATGIGYGVIAGPIFLVALNGTEAIQISALHNLAIALVLAPSLRGAMDRTVLTRLIAGGVVGITAGLVLQTWLSVAALKLCAAAMVAFVAATLLLDMRRGRGAASGMPPAAGETGLVGTLAGVMGGVLAMPGPLAATWMSVRGFDRGTVRATILAFFVFAYGANVASYALLTGFGTVSLRLAAWLLPALALGIAAGVGLSGRLSETLFRKVLLGVLATTVALLLVSI</sequence>
<dbReference type="PANTHER" id="PTHR30269:SF37">
    <property type="entry name" value="MEMBRANE TRANSPORTER PROTEIN"/>
    <property type="match status" value="1"/>
</dbReference>
<comment type="caution">
    <text evidence="9">The sequence shown here is derived from an EMBL/GenBank/DDBJ whole genome shotgun (WGS) entry which is preliminary data.</text>
</comment>
<evidence type="ECO:0000256" key="7">
    <source>
        <dbReference type="ARBA" id="ARBA00023136"/>
    </source>
</evidence>
<dbReference type="PANTHER" id="PTHR30269">
    <property type="entry name" value="TRANSMEMBRANE PROTEIN YFCA"/>
    <property type="match status" value="1"/>
</dbReference>
<evidence type="ECO:0000256" key="4">
    <source>
        <dbReference type="ARBA" id="ARBA00022475"/>
    </source>
</evidence>
<evidence type="ECO:0000313" key="9">
    <source>
        <dbReference type="EMBL" id="ETX27700.1"/>
    </source>
</evidence>
<keyword evidence="10" id="KW-1185">Reference proteome</keyword>
<dbReference type="GO" id="GO:0005886">
    <property type="term" value="C:plasma membrane"/>
    <property type="evidence" value="ECO:0007669"/>
    <property type="project" value="UniProtKB-SubCell"/>
</dbReference>
<evidence type="ECO:0000256" key="3">
    <source>
        <dbReference type="ARBA" id="ARBA00022448"/>
    </source>
</evidence>
<keyword evidence="5 8" id="KW-0812">Transmembrane</keyword>
<dbReference type="InterPro" id="IPR052017">
    <property type="entry name" value="TSUP"/>
</dbReference>
<reference evidence="9 10" key="1">
    <citation type="submission" date="2014-01" db="EMBL/GenBank/DDBJ databases">
        <title>Roseivivax isoporae LMG 25204 Genome Sequencing.</title>
        <authorList>
            <person name="Lai Q."/>
            <person name="Li G."/>
            <person name="Shao Z."/>
        </authorList>
    </citation>
    <scope>NUCLEOTIDE SEQUENCE [LARGE SCALE GENOMIC DNA]</scope>
    <source>
        <strain evidence="9 10">LMG 25204</strain>
    </source>
</reference>
<evidence type="ECO:0000256" key="1">
    <source>
        <dbReference type="ARBA" id="ARBA00004651"/>
    </source>
</evidence>
<organism evidence="9 10">
    <name type="scientific">Roseivivax isoporae LMG 25204</name>
    <dbReference type="NCBI Taxonomy" id="1449351"/>
    <lineage>
        <taxon>Bacteria</taxon>
        <taxon>Pseudomonadati</taxon>
        <taxon>Pseudomonadota</taxon>
        <taxon>Alphaproteobacteria</taxon>
        <taxon>Rhodobacterales</taxon>
        <taxon>Roseobacteraceae</taxon>
        <taxon>Roseivivax</taxon>
    </lineage>
</organism>
<feature type="transmembrane region" description="Helical" evidence="8">
    <location>
        <begin position="140"/>
        <end position="163"/>
    </location>
</feature>
<evidence type="ECO:0000256" key="5">
    <source>
        <dbReference type="ARBA" id="ARBA00022692"/>
    </source>
</evidence>
<evidence type="ECO:0000256" key="6">
    <source>
        <dbReference type="ARBA" id="ARBA00022989"/>
    </source>
</evidence>
<feature type="transmembrane region" description="Helical" evidence="8">
    <location>
        <begin position="175"/>
        <end position="195"/>
    </location>
</feature>
<evidence type="ECO:0000256" key="8">
    <source>
        <dbReference type="RuleBase" id="RU363041"/>
    </source>
</evidence>
<accession>X7F4G6</accession>
<name>X7F4G6_9RHOB</name>
<keyword evidence="4 8" id="KW-1003">Cell membrane</keyword>
<keyword evidence="3" id="KW-0813">Transport</keyword>
<evidence type="ECO:0000256" key="2">
    <source>
        <dbReference type="ARBA" id="ARBA00009142"/>
    </source>
</evidence>
<dbReference type="EMBL" id="JAME01000028">
    <property type="protein sequence ID" value="ETX27700.1"/>
    <property type="molecule type" value="Genomic_DNA"/>
</dbReference>
<dbReference type="STRING" id="1449351.RISW2_11575"/>
<proteinExistence type="inferred from homology"/>
<dbReference type="AlphaFoldDB" id="X7F4G6"/>
<comment type="subcellular location">
    <subcellularLocation>
        <location evidence="1 8">Cell membrane</location>
        <topology evidence="1 8">Multi-pass membrane protein</topology>
    </subcellularLocation>
</comment>
<feature type="transmembrane region" description="Helical" evidence="8">
    <location>
        <begin position="231"/>
        <end position="249"/>
    </location>
</feature>
<keyword evidence="6 8" id="KW-1133">Transmembrane helix</keyword>
<feature type="transmembrane region" description="Helical" evidence="8">
    <location>
        <begin position="207"/>
        <end position="225"/>
    </location>
</feature>
<feature type="transmembrane region" description="Helical" evidence="8">
    <location>
        <begin position="99"/>
        <end position="119"/>
    </location>
</feature>
<gene>
    <name evidence="9" type="ORF">RISW2_11575</name>
</gene>
<feature type="transmembrane region" description="Helical" evidence="8">
    <location>
        <begin position="35"/>
        <end position="63"/>
    </location>
</feature>